<feature type="region of interest" description="Disordered" evidence="1">
    <location>
        <begin position="91"/>
        <end position="132"/>
    </location>
</feature>
<reference evidence="3" key="1">
    <citation type="journal article" date="2020" name="Fungal Divers.">
        <title>Resolving the Mortierellaceae phylogeny through synthesis of multi-gene phylogenetics and phylogenomics.</title>
        <authorList>
            <person name="Vandepol N."/>
            <person name="Liber J."/>
            <person name="Desiro A."/>
            <person name="Na H."/>
            <person name="Kennedy M."/>
            <person name="Barry K."/>
            <person name="Grigoriev I.V."/>
            <person name="Miller A.N."/>
            <person name="O'Donnell K."/>
            <person name="Stajich J.E."/>
            <person name="Bonito G."/>
        </authorList>
    </citation>
    <scope>NUCLEOTIDE SEQUENCE</scope>
    <source>
        <strain evidence="3">REB-010B</strain>
    </source>
</reference>
<protein>
    <submittedName>
        <fullName evidence="3">Uncharacterized protein</fullName>
    </submittedName>
</protein>
<feature type="region of interest" description="Disordered" evidence="1">
    <location>
        <begin position="162"/>
        <end position="227"/>
    </location>
</feature>
<evidence type="ECO:0000313" key="4">
    <source>
        <dbReference type="Proteomes" id="UP000738325"/>
    </source>
</evidence>
<sequence length="598" mass="67999">MVSPMLRRRPSRFVLLLAAAVVLFPDELYSVSAADVPVAGALMDKPIDNSIATNVTPQQASQQKQGAEAHAPITDDLVALYNADVVDKKNSKGVQKNDTENFNKKGIKMKKKHKPIENGNKEGKQEEKQPQQDVDEYLADLWKGIVHLGQDPTIQAGISALTTATHSSSQSRRQRNERRDFTQNDRRQTMTGLENDEVVAATKKSRKQNTAGSYAGAGLNQKATMSKNQRNEEYLGASRKMNPSTRPAAHQLLKKRQTLNQRGVTVPLGPWMAPDYEDWNDLFDAENVINIEGVKEDKDDKQMKKQKNIDYKQQNINAKQEHQRQQQQDDMALRDEELDIDGENEEQGNKKENRKEKKKDKDQQDDEYLEPAADDTFVGYDNDDFEVNALNDADQKKNKKDKKIKKDKKLKNKIDNHNKHNGLHDLPKWRTVSATMSKTSWTETDSVIPSRLELPPRLPLQMPLRLLHKLKIPRAKPLLPPLLPHLFLHLPRSKTKSLLLRLLQPKAKLLIQYLLQPKVKAPLSHLLQAKDNSARNLLPEEERQAELRQVLVPVPAKTLARADMAQYQCLVLHSSISARTLGPCSLRLQCGRRLPRYV</sequence>
<proteinExistence type="predicted"/>
<evidence type="ECO:0000313" key="3">
    <source>
        <dbReference type="EMBL" id="KAG0310508.1"/>
    </source>
</evidence>
<feature type="compositionally biased region" description="Basic and acidic residues" evidence="1">
    <location>
        <begin position="115"/>
        <end position="130"/>
    </location>
</feature>
<dbReference type="EMBL" id="JAAAIP010001055">
    <property type="protein sequence ID" value="KAG0310508.1"/>
    <property type="molecule type" value="Genomic_DNA"/>
</dbReference>
<feature type="region of interest" description="Disordered" evidence="1">
    <location>
        <begin position="339"/>
        <end position="425"/>
    </location>
</feature>
<keyword evidence="2" id="KW-0732">Signal</keyword>
<feature type="chain" id="PRO_5040177318" evidence="2">
    <location>
        <begin position="34"/>
        <end position="598"/>
    </location>
</feature>
<keyword evidence="4" id="KW-1185">Reference proteome</keyword>
<feature type="compositionally biased region" description="Basic and acidic residues" evidence="1">
    <location>
        <begin position="347"/>
        <end position="362"/>
    </location>
</feature>
<accession>A0A9P6R2F9</accession>
<name>A0A9P6R2F9_9FUNG</name>
<feature type="compositionally biased region" description="Basic and acidic residues" evidence="1">
    <location>
        <begin position="177"/>
        <end position="188"/>
    </location>
</feature>
<evidence type="ECO:0000256" key="2">
    <source>
        <dbReference type="SAM" id="SignalP"/>
    </source>
</evidence>
<feature type="compositionally biased region" description="Basic residues" evidence="1">
    <location>
        <begin position="397"/>
        <end position="411"/>
    </location>
</feature>
<organism evidence="3 4">
    <name type="scientific">Dissophora globulifera</name>
    <dbReference type="NCBI Taxonomy" id="979702"/>
    <lineage>
        <taxon>Eukaryota</taxon>
        <taxon>Fungi</taxon>
        <taxon>Fungi incertae sedis</taxon>
        <taxon>Mucoromycota</taxon>
        <taxon>Mortierellomycotina</taxon>
        <taxon>Mortierellomycetes</taxon>
        <taxon>Mortierellales</taxon>
        <taxon>Mortierellaceae</taxon>
        <taxon>Dissophora</taxon>
    </lineage>
</organism>
<feature type="compositionally biased region" description="Acidic residues" evidence="1">
    <location>
        <begin position="363"/>
        <end position="373"/>
    </location>
</feature>
<dbReference type="OrthoDB" id="2434852at2759"/>
<evidence type="ECO:0000256" key="1">
    <source>
        <dbReference type="SAM" id="MobiDB-lite"/>
    </source>
</evidence>
<feature type="compositionally biased region" description="Basic residues" evidence="1">
    <location>
        <begin position="105"/>
        <end position="114"/>
    </location>
</feature>
<dbReference type="AlphaFoldDB" id="A0A9P6R2F9"/>
<gene>
    <name evidence="3" type="ORF">BGZ99_000336</name>
</gene>
<feature type="region of interest" description="Disordered" evidence="1">
    <location>
        <begin position="311"/>
        <end position="330"/>
    </location>
</feature>
<feature type="compositionally biased region" description="Basic and acidic residues" evidence="1">
    <location>
        <begin position="412"/>
        <end position="425"/>
    </location>
</feature>
<feature type="signal peptide" evidence="2">
    <location>
        <begin position="1"/>
        <end position="33"/>
    </location>
</feature>
<comment type="caution">
    <text evidence="3">The sequence shown here is derived from an EMBL/GenBank/DDBJ whole genome shotgun (WGS) entry which is preliminary data.</text>
</comment>
<feature type="compositionally biased region" description="Basic and acidic residues" evidence="1">
    <location>
        <begin position="91"/>
        <end position="103"/>
    </location>
</feature>
<dbReference type="Proteomes" id="UP000738325">
    <property type="component" value="Unassembled WGS sequence"/>
</dbReference>